<feature type="region of interest" description="Disordered" evidence="1">
    <location>
        <begin position="53"/>
        <end position="96"/>
    </location>
</feature>
<evidence type="ECO:0000313" key="3">
    <source>
        <dbReference type="EMBL" id="GAA3706655.1"/>
    </source>
</evidence>
<dbReference type="EMBL" id="BAABCJ010000005">
    <property type="protein sequence ID" value="GAA3706655.1"/>
    <property type="molecule type" value="Genomic_DNA"/>
</dbReference>
<evidence type="ECO:0000313" key="4">
    <source>
        <dbReference type="Proteomes" id="UP001501536"/>
    </source>
</evidence>
<organism evidence="3 4">
    <name type="scientific">Zhihengliuella alba</name>
    <dbReference type="NCBI Taxonomy" id="547018"/>
    <lineage>
        <taxon>Bacteria</taxon>
        <taxon>Bacillati</taxon>
        <taxon>Actinomycetota</taxon>
        <taxon>Actinomycetes</taxon>
        <taxon>Micrococcales</taxon>
        <taxon>Micrococcaceae</taxon>
        <taxon>Zhihengliuella</taxon>
    </lineage>
</organism>
<name>A0ABP7DMY2_9MICC</name>
<evidence type="ECO:0000256" key="2">
    <source>
        <dbReference type="SAM" id="Phobius"/>
    </source>
</evidence>
<keyword evidence="2" id="KW-0472">Membrane</keyword>
<sequence length="145" mass="16043">MFSLGLLEALIVIAVLVGIVGALWYVFSRTTTGQLSEEEQYIQRLNAKWVQQREEQRREAERVRHETQQRMPTAQRTPTAPVDDPTAQAGAGAVPATRPAGQADYAAVVSLVQQGKVVEAIRKVRRDTGVGLADAKRLVDDIQHR</sequence>
<proteinExistence type="predicted"/>
<dbReference type="RefSeq" id="WP_344883948.1">
    <property type="nucleotide sequence ID" value="NZ_BAABCJ010000005.1"/>
</dbReference>
<evidence type="ECO:0008006" key="5">
    <source>
        <dbReference type="Google" id="ProtNLM"/>
    </source>
</evidence>
<feature type="compositionally biased region" description="Polar residues" evidence="1">
    <location>
        <begin position="69"/>
        <end position="78"/>
    </location>
</feature>
<comment type="caution">
    <text evidence="3">The sequence shown here is derived from an EMBL/GenBank/DDBJ whole genome shotgun (WGS) entry which is preliminary data.</text>
</comment>
<keyword evidence="2" id="KW-0812">Transmembrane</keyword>
<keyword evidence="2" id="KW-1133">Transmembrane helix</keyword>
<feature type="transmembrane region" description="Helical" evidence="2">
    <location>
        <begin position="6"/>
        <end position="27"/>
    </location>
</feature>
<gene>
    <name evidence="3" type="ORF">GCM10022377_20540</name>
</gene>
<dbReference type="Proteomes" id="UP001501536">
    <property type="component" value="Unassembled WGS sequence"/>
</dbReference>
<dbReference type="InterPro" id="IPR014719">
    <property type="entry name" value="Ribosomal_bL12_C/ClpS-like"/>
</dbReference>
<reference evidence="4" key="1">
    <citation type="journal article" date="2019" name="Int. J. Syst. Evol. Microbiol.">
        <title>The Global Catalogue of Microorganisms (GCM) 10K type strain sequencing project: providing services to taxonomists for standard genome sequencing and annotation.</title>
        <authorList>
            <consortium name="The Broad Institute Genomics Platform"/>
            <consortium name="The Broad Institute Genome Sequencing Center for Infectious Disease"/>
            <person name="Wu L."/>
            <person name="Ma J."/>
        </authorList>
    </citation>
    <scope>NUCLEOTIDE SEQUENCE [LARGE SCALE GENOMIC DNA]</scope>
    <source>
        <strain evidence="4">JCM 16961</strain>
    </source>
</reference>
<keyword evidence="4" id="KW-1185">Reference proteome</keyword>
<protein>
    <recommendedName>
        <fullName evidence="5">Ribosomal protein L7/L12 C-terminal domain-containing protein</fullName>
    </recommendedName>
</protein>
<accession>A0ABP7DMY2</accession>
<dbReference type="Gene3D" id="3.30.1390.10">
    <property type="match status" value="1"/>
</dbReference>
<feature type="compositionally biased region" description="Basic and acidic residues" evidence="1">
    <location>
        <begin position="53"/>
        <end position="68"/>
    </location>
</feature>
<evidence type="ECO:0000256" key="1">
    <source>
        <dbReference type="SAM" id="MobiDB-lite"/>
    </source>
</evidence>